<feature type="compositionally biased region" description="Low complexity" evidence="1">
    <location>
        <begin position="202"/>
        <end position="216"/>
    </location>
</feature>
<evidence type="ECO:0000256" key="1">
    <source>
        <dbReference type="SAM" id="MobiDB-lite"/>
    </source>
</evidence>
<organism evidence="2 3">
    <name type="scientific">Flavobacterium collinsii</name>
    <dbReference type="NCBI Taxonomy" id="1114861"/>
    <lineage>
        <taxon>Bacteria</taxon>
        <taxon>Pseudomonadati</taxon>
        <taxon>Bacteroidota</taxon>
        <taxon>Flavobacteriia</taxon>
        <taxon>Flavobacteriales</taxon>
        <taxon>Flavobacteriaceae</taxon>
        <taxon>Flavobacterium</taxon>
    </lineage>
</organism>
<dbReference type="RefSeq" id="WP_263361277.1">
    <property type="nucleotide sequence ID" value="NZ_OX336425.1"/>
</dbReference>
<dbReference type="PROSITE" id="PS51257">
    <property type="entry name" value="PROKAR_LIPOPROTEIN"/>
    <property type="match status" value="1"/>
</dbReference>
<dbReference type="AlphaFoldDB" id="A0A9W4X4P6"/>
<accession>A0A9W4X4P6</accession>
<evidence type="ECO:0000313" key="2">
    <source>
        <dbReference type="EMBL" id="CAI2768702.1"/>
    </source>
</evidence>
<dbReference type="KEGG" id="fcs:TRV642_3980"/>
<reference evidence="2" key="1">
    <citation type="submission" date="2022-09" db="EMBL/GenBank/DDBJ databases">
        <authorList>
            <person name="Duchaud E."/>
        </authorList>
    </citation>
    <scope>NUCLEOTIDE SEQUENCE</scope>
    <source>
        <strain evidence="2">TRV642</strain>
    </source>
</reference>
<name>A0A9W4X4P6_9FLAO</name>
<gene>
    <name evidence="2" type="ORF">TRV642_3980</name>
</gene>
<protein>
    <recommendedName>
        <fullName evidence="4">Lipoprotein</fullName>
    </recommendedName>
</protein>
<feature type="compositionally biased region" description="Polar residues" evidence="1">
    <location>
        <begin position="231"/>
        <end position="254"/>
    </location>
</feature>
<evidence type="ECO:0000313" key="3">
    <source>
        <dbReference type="Proteomes" id="UP001152749"/>
    </source>
</evidence>
<feature type="region of interest" description="Disordered" evidence="1">
    <location>
        <begin position="197"/>
        <end position="254"/>
    </location>
</feature>
<sequence length="516" mass="58450">MKTKASFISIASLIFFISCKGPKPIFSNLHHQQFRNDSTNSPIIDVRVGILTYKVSPQPEEKTKQLWELQDSLPHHLLKVISSKTKEPEKIIALMSKPINPKKDSGPTELPTEFTEYKVRLAFSNIKRYFINKKFTHPNTRLAYLNTYISIPSGEDRVAFKSIDKLENEFEEVDLGNLSRSNTVTFNSKLTATGQIGSSIDNTNTVSSENSKNSKSSNEKKVYDEDGNAIGTINNSGDLNGSKKSNITTTSKNGASANVTGEIGYVNTETLNEARLIKLQRMKAGFSFSPNEIVVSQEGRQNADISLNVFVDATLKFNGSNLTDEKNVYTFQNLFDDSYQPVSANDLSFVRRTVSYVKCNDSKPLLLNVQYEGELRAVENLKNQTGENALEFDDKVTMYHLPLKHGSDAVIDPMLFCKYVYRISAKDPLGNTIILNISWKKEEELDLFSDDKPEEFLRWLKLQIAKENPKTLSTNKFEIYFKVSHNEKIYVVKDKMTSEDFRKLKQLTDLDIQARS</sequence>
<evidence type="ECO:0008006" key="4">
    <source>
        <dbReference type="Google" id="ProtNLM"/>
    </source>
</evidence>
<dbReference type="Proteomes" id="UP001152749">
    <property type="component" value="Chromosome"/>
</dbReference>
<proteinExistence type="predicted"/>
<dbReference type="EMBL" id="OX336425">
    <property type="protein sequence ID" value="CAI2768702.1"/>
    <property type="molecule type" value="Genomic_DNA"/>
</dbReference>